<feature type="transmembrane region" description="Helical" evidence="1">
    <location>
        <begin position="81"/>
        <end position="105"/>
    </location>
</feature>
<feature type="transmembrane region" description="Helical" evidence="1">
    <location>
        <begin position="38"/>
        <end position="61"/>
    </location>
</feature>
<organism evidence="2 3">
    <name type="scientific">candidate division WS6 bacterium 34_10</name>
    <dbReference type="NCBI Taxonomy" id="1641389"/>
    <lineage>
        <taxon>Bacteria</taxon>
        <taxon>Candidatus Dojkabacteria</taxon>
    </lineage>
</organism>
<feature type="transmembrane region" description="Helical" evidence="1">
    <location>
        <begin position="6"/>
        <end position="26"/>
    </location>
</feature>
<accession>A0A101HIR4</accession>
<reference evidence="3" key="1">
    <citation type="journal article" date="2015" name="MBio">
        <title>Genome-Resolved Metagenomic Analysis Reveals Roles for Candidate Phyla and Other Microbial Community Members in Biogeochemical Transformations in Oil Reservoirs.</title>
        <authorList>
            <person name="Hu P."/>
            <person name="Tom L."/>
            <person name="Singh A."/>
            <person name="Thomas B.C."/>
            <person name="Baker B.J."/>
            <person name="Piceno Y.M."/>
            <person name="Andersen G.L."/>
            <person name="Banfield J.F."/>
        </authorList>
    </citation>
    <scope>NUCLEOTIDE SEQUENCE [LARGE SCALE GENOMIC DNA]</scope>
</reference>
<name>A0A101HIR4_9BACT</name>
<gene>
    <name evidence="2" type="ORF">XD93_0466</name>
</gene>
<dbReference type="Proteomes" id="UP000053904">
    <property type="component" value="Unassembled WGS sequence"/>
</dbReference>
<proteinExistence type="predicted"/>
<protein>
    <submittedName>
        <fullName evidence="2">Uncharacterized protein</fullName>
    </submittedName>
</protein>
<evidence type="ECO:0000256" key="1">
    <source>
        <dbReference type="SAM" id="Phobius"/>
    </source>
</evidence>
<keyword evidence="1" id="KW-1133">Transmembrane helix</keyword>
<keyword evidence="1" id="KW-0812">Transmembrane</keyword>
<evidence type="ECO:0000313" key="2">
    <source>
        <dbReference type="EMBL" id="KUK77220.1"/>
    </source>
</evidence>
<keyword evidence="1" id="KW-0472">Membrane</keyword>
<dbReference type="AlphaFoldDB" id="A0A101HIR4"/>
<comment type="caution">
    <text evidence="2">The sequence shown here is derived from an EMBL/GenBank/DDBJ whole genome shotgun (WGS) entry which is preliminary data.</text>
</comment>
<evidence type="ECO:0000313" key="3">
    <source>
        <dbReference type="Proteomes" id="UP000053904"/>
    </source>
</evidence>
<dbReference type="EMBL" id="LGGO01000054">
    <property type="protein sequence ID" value="KUK77220.1"/>
    <property type="molecule type" value="Genomic_DNA"/>
</dbReference>
<sequence>MPNINLYYFATLFVLSIAIMMTEPFLKFLTIQINFLTYWLMSSLILTGITFLLRIFMTGFFVENTEFAGLSLSFVEINGFVLNPILTILVFSVTSGIISTLFYILEKSD</sequence>